<reference evidence="2 3" key="1">
    <citation type="journal article" date="2016" name="Nat. Commun.">
        <title>Thousands of microbial genomes shed light on interconnected biogeochemical processes in an aquifer system.</title>
        <authorList>
            <person name="Anantharaman K."/>
            <person name="Brown C.T."/>
            <person name="Hug L.A."/>
            <person name="Sharon I."/>
            <person name="Castelle C.J."/>
            <person name="Probst A.J."/>
            <person name="Thomas B.C."/>
            <person name="Singh A."/>
            <person name="Wilkins M.J."/>
            <person name="Karaoz U."/>
            <person name="Brodie E.L."/>
            <person name="Williams K.H."/>
            <person name="Hubbard S.S."/>
            <person name="Banfield J.F."/>
        </authorList>
    </citation>
    <scope>NUCLEOTIDE SEQUENCE [LARGE SCALE GENOMIC DNA]</scope>
</reference>
<feature type="transmembrane region" description="Helical" evidence="1">
    <location>
        <begin position="62"/>
        <end position="82"/>
    </location>
</feature>
<evidence type="ECO:0008006" key="4">
    <source>
        <dbReference type="Google" id="ProtNLM"/>
    </source>
</evidence>
<feature type="transmembrane region" description="Helical" evidence="1">
    <location>
        <begin position="303"/>
        <end position="319"/>
    </location>
</feature>
<keyword evidence="1" id="KW-0472">Membrane</keyword>
<dbReference type="EMBL" id="MHHS01000021">
    <property type="protein sequence ID" value="OGY37039.1"/>
    <property type="molecule type" value="Genomic_DNA"/>
</dbReference>
<comment type="caution">
    <text evidence="2">The sequence shown here is derived from an EMBL/GenBank/DDBJ whole genome shotgun (WGS) entry which is preliminary data.</text>
</comment>
<feature type="transmembrane region" description="Helical" evidence="1">
    <location>
        <begin position="256"/>
        <end position="274"/>
    </location>
</feature>
<keyword evidence="1" id="KW-1133">Transmembrane helix</keyword>
<name>A0A1G1XAK7_9BACT</name>
<organism evidence="2 3">
    <name type="scientific">Candidatus Andersenbacteria bacterium RIFCSPHIGHO2_12_FULL_45_11b</name>
    <dbReference type="NCBI Taxonomy" id="1797282"/>
    <lineage>
        <taxon>Bacteria</taxon>
        <taxon>Candidatus Anderseniibacteriota</taxon>
    </lineage>
</organism>
<feature type="transmembrane region" description="Helical" evidence="1">
    <location>
        <begin position="228"/>
        <end position="250"/>
    </location>
</feature>
<dbReference type="Proteomes" id="UP000177941">
    <property type="component" value="Unassembled WGS sequence"/>
</dbReference>
<gene>
    <name evidence="2" type="ORF">A3E36_00410</name>
</gene>
<feature type="transmembrane region" description="Helical" evidence="1">
    <location>
        <begin position="387"/>
        <end position="406"/>
    </location>
</feature>
<dbReference type="AlphaFoldDB" id="A0A1G1XAK7"/>
<accession>A0A1G1XAK7</accession>
<feature type="transmembrane region" description="Helical" evidence="1">
    <location>
        <begin position="418"/>
        <end position="440"/>
    </location>
</feature>
<evidence type="ECO:0000313" key="3">
    <source>
        <dbReference type="Proteomes" id="UP000177941"/>
    </source>
</evidence>
<keyword evidence="1" id="KW-0812">Transmembrane</keyword>
<feature type="transmembrane region" description="Helical" evidence="1">
    <location>
        <begin position="328"/>
        <end position="344"/>
    </location>
</feature>
<feature type="transmembrane region" description="Helical" evidence="1">
    <location>
        <begin position="452"/>
        <end position="475"/>
    </location>
</feature>
<sequence length="600" mass="66507">MDTIYMLELILFAVSALFASGILFHHKRAFTYLACAGALFEMEMMLSAYIRRQFVHNIGGQTFYLLAGILLVALCASLYKHWKSPYITPGSGKRDGFVGIALIVVFALAYPIISANGYRGDNFVLHGFYNGDVVTFASLINKSFATIGLVQENPFSANGSLEYPTLLHGAFADFFSLTGIDSGWLRFLSIMTYAQILITIPMFFLLWDTVFPEPKNKSELWFGIVSRNTVYGLQVILTLIAVGLSLDSYVYPQSHFFLIASFLSALALFSSALGQKGERQLLLVIPAICIAILLLLANTVTGTAAAGLVGTLAFIRIFDRKRSVKERALYLLIGFGVLLMMRAASTSRVSFMHPHFSVSAANDMIRAGLPYLFVLAAAVYALSRKQYLAISSILIGFLGVFTFFLADRNIVTENASRFLYHGFLIGFPLLAGPIITYLYFLRREIRLTSRPASEIISGWIGVIIILAILFMPFGISAGSTYSNLLKNDAHTISFNTQETLWWIDAHAKPLDVIIANPNEPFSVPLFTSKALLRTNDYWLSLQDTTTEAIVSAFAGDAASQQEVLAQGNYLLLTPEEQKTWDVSKLKKVFESPDSVVYWLK</sequence>
<feature type="transmembrane region" description="Helical" evidence="1">
    <location>
        <begin position="6"/>
        <end position="24"/>
    </location>
</feature>
<feature type="transmembrane region" description="Helical" evidence="1">
    <location>
        <begin position="364"/>
        <end position="382"/>
    </location>
</feature>
<evidence type="ECO:0000256" key="1">
    <source>
        <dbReference type="SAM" id="Phobius"/>
    </source>
</evidence>
<feature type="transmembrane region" description="Helical" evidence="1">
    <location>
        <begin position="184"/>
        <end position="207"/>
    </location>
</feature>
<protein>
    <recommendedName>
        <fullName evidence="4">Glycosyltransferase RgtA/B/C/D-like domain-containing protein</fullName>
    </recommendedName>
</protein>
<proteinExistence type="predicted"/>
<feature type="transmembrane region" description="Helical" evidence="1">
    <location>
        <begin position="94"/>
        <end position="113"/>
    </location>
</feature>
<evidence type="ECO:0000313" key="2">
    <source>
        <dbReference type="EMBL" id="OGY37039.1"/>
    </source>
</evidence>